<evidence type="ECO:0000313" key="3">
    <source>
        <dbReference type="Proteomes" id="UP000230778"/>
    </source>
</evidence>
<dbReference type="Proteomes" id="UP000230778">
    <property type="component" value="Unassembled WGS sequence"/>
</dbReference>
<dbReference type="GO" id="GO:0003676">
    <property type="term" value="F:nucleic acid binding"/>
    <property type="evidence" value="ECO:0007669"/>
    <property type="project" value="InterPro"/>
</dbReference>
<feature type="domain" description="Tc1-like transposase DDE" evidence="1">
    <location>
        <begin position="4"/>
        <end position="72"/>
    </location>
</feature>
<reference evidence="2 3" key="1">
    <citation type="submission" date="2017-09" db="EMBL/GenBank/DDBJ databases">
        <title>Depth-based differentiation of microbial function through sediment-hosted aquifers and enrichment of novel symbionts in the deep terrestrial subsurface.</title>
        <authorList>
            <person name="Probst A.J."/>
            <person name="Ladd B."/>
            <person name="Jarett J.K."/>
            <person name="Geller-Mcgrath D.E."/>
            <person name="Sieber C.M."/>
            <person name="Emerson J.B."/>
            <person name="Anantharaman K."/>
            <person name="Thomas B.C."/>
            <person name="Malmstrom R."/>
            <person name="Stieglmeier M."/>
            <person name="Klingl A."/>
            <person name="Woyke T."/>
            <person name="Ryan C.M."/>
            <person name="Banfield J.F."/>
        </authorList>
    </citation>
    <scope>NUCLEOTIDE SEQUENCE [LARGE SCALE GENOMIC DNA]</scope>
    <source>
        <strain evidence="2">CG18_big_fil_WC_8_21_14_2_50_37_10</strain>
    </source>
</reference>
<evidence type="ECO:0000313" key="2">
    <source>
        <dbReference type="EMBL" id="PIQ07367.1"/>
    </source>
</evidence>
<accession>A0A2H0FKY6</accession>
<dbReference type="Gene3D" id="3.30.420.10">
    <property type="entry name" value="Ribonuclease H-like superfamily/Ribonuclease H"/>
    <property type="match status" value="1"/>
</dbReference>
<dbReference type="InterPro" id="IPR038717">
    <property type="entry name" value="Tc1-like_DDE_dom"/>
</dbReference>
<dbReference type="AlphaFoldDB" id="A0A2H0FKY6"/>
<dbReference type="InterPro" id="IPR036397">
    <property type="entry name" value="RNaseH_sf"/>
</dbReference>
<name>A0A2H0FKY6_9BACT</name>
<dbReference type="EMBL" id="PCUC01000041">
    <property type="protein sequence ID" value="PIQ07367.1"/>
    <property type="molecule type" value="Genomic_DNA"/>
</dbReference>
<feature type="non-terminal residue" evidence="2">
    <location>
        <position position="1"/>
    </location>
</feature>
<gene>
    <name evidence="2" type="ORF">COW72_00695</name>
</gene>
<evidence type="ECO:0000259" key="1">
    <source>
        <dbReference type="Pfam" id="PF13358"/>
    </source>
</evidence>
<sequence>KVREIYPKKKLLIFWDGAGWHRGSKVQEFIKQDKNIQTIYFPRYAPEQNPQEHVWKSGRNKVTHNRFIQDIDSATDDLIKYFRSHKFNYSLLGSKSDFEM</sequence>
<proteinExistence type="predicted"/>
<protein>
    <recommendedName>
        <fullName evidence="1">Tc1-like transposase DDE domain-containing protein</fullName>
    </recommendedName>
</protein>
<dbReference type="Pfam" id="PF13358">
    <property type="entry name" value="DDE_3"/>
    <property type="match status" value="1"/>
</dbReference>
<comment type="caution">
    <text evidence="2">The sequence shown here is derived from an EMBL/GenBank/DDBJ whole genome shotgun (WGS) entry which is preliminary data.</text>
</comment>
<organism evidence="2 3">
    <name type="scientific">Candidatus Nealsonbacteria bacterium CG18_big_fil_WC_8_21_14_2_50_37_10</name>
    <dbReference type="NCBI Taxonomy" id="1974717"/>
    <lineage>
        <taxon>Bacteria</taxon>
        <taxon>Candidatus Nealsoniibacteriota</taxon>
    </lineage>
</organism>